<evidence type="ECO:0000256" key="1">
    <source>
        <dbReference type="SAM" id="MobiDB-lite"/>
    </source>
</evidence>
<keyword evidence="4" id="KW-1185">Reference proteome</keyword>
<feature type="domain" description="DUF4232" evidence="2">
    <location>
        <begin position="67"/>
        <end position="198"/>
    </location>
</feature>
<feature type="region of interest" description="Disordered" evidence="1">
    <location>
        <begin position="43"/>
        <end position="63"/>
    </location>
</feature>
<evidence type="ECO:0000313" key="3">
    <source>
        <dbReference type="EMBL" id="MBN9644820.1"/>
    </source>
</evidence>
<dbReference type="RefSeq" id="WP_207279288.1">
    <property type="nucleotide sequence ID" value="NZ_JAFLEQ010000016.1"/>
</dbReference>
<dbReference type="AlphaFoldDB" id="A0A939E1P8"/>
<dbReference type="EMBL" id="JAFLEQ010000016">
    <property type="protein sequence ID" value="MBN9644820.1"/>
    <property type="molecule type" value="Genomic_DNA"/>
</dbReference>
<dbReference type="Pfam" id="PF14016">
    <property type="entry name" value="DUF4232"/>
    <property type="match status" value="1"/>
</dbReference>
<evidence type="ECO:0000313" key="4">
    <source>
        <dbReference type="Proteomes" id="UP000664332"/>
    </source>
</evidence>
<sequence length="202" mass="20644">MDVIHRIVVHRLPVAVLVAAGVACISCSADQASVQSPASVTEYQTTSGTAPGVRETPQPAGGDAPTCRAGNIDGTIDSTQSGAGSVMRTVRLTNRGPACTMYGYPGVSVTDAGGNQLGAAAEREGALQPESVRLDTGQSAHFHMRMSNARIFDPTVCQPVDTVAFIKIYPPNDTGSLSLPATGAACADPSTPFLFTGAVNPG</sequence>
<reference evidence="3" key="1">
    <citation type="submission" date="2021-03" db="EMBL/GenBank/DDBJ databases">
        <authorList>
            <person name="Sun Q."/>
        </authorList>
    </citation>
    <scope>NUCLEOTIDE SEQUENCE</scope>
    <source>
        <strain evidence="3">CCM 8862</strain>
    </source>
</reference>
<protein>
    <submittedName>
        <fullName evidence="3">DUF4232 domain-containing protein</fullName>
    </submittedName>
</protein>
<evidence type="ECO:0000259" key="2">
    <source>
        <dbReference type="Pfam" id="PF14016"/>
    </source>
</evidence>
<dbReference type="Proteomes" id="UP000664332">
    <property type="component" value="Unassembled WGS sequence"/>
</dbReference>
<organism evidence="3 4">
    <name type="scientific">Corynebacterium mendelii</name>
    <dbReference type="NCBI Taxonomy" id="2765362"/>
    <lineage>
        <taxon>Bacteria</taxon>
        <taxon>Bacillati</taxon>
        <taxon>Actinomycetota</taxon>
        <taxon>Actinomycetes</taxon>
        <taxon>Mycobacteriales</taxon>
        <taxon>Corynebacteriaceae</taxon>
        <taxon>Corynebacterium</taxon>
    </lineage>
</organism>
<gene>
    <name evidence="3" type="ORF">JZY06_09395</name>
</gene>
<dbReference type="InterPro" id="IPR025326">
    <property type="entry name" value="DUF4232"/>
</dbReference>
<accession>A0A939E1P8</accession>
<dbReference type="PROSITE" id="PS51257">
    <property type="entry name" value="PROKAR_LIPOPROTEIN"/>
    <property type="match status" value="1"/>
</dbReference>
<proteinExistence type="predicted"/>
<name>A0A939E1P8_9CORY</name>
<comment type="caution">
    <text evidence="3">The sequence shown here is derived from an EMBL/GenBank/DDBJ whole genome shotgun (WGS) entry which is preliminary data.</text>
</comment>